<proteinExistence type="inferred from homology"/>
<accession>A0A8C4QHN8</accession>
<keyword evidence="8" id="KW-0675">Receptor</keyword>
<evidence type="ECO:0000256" key="10">
    <source>
        <dbReference type="SAM" id="MobiDB-lite"/>
    </source>
</evidence>
<dbReference type="PROSITE" id="PS51843">
    <property type="entry name" value="NR_LBD"/>
    <property type="match status" value="1"/>
</dbReference>
<dbReference type="InterPro" id="IPR035500">
    <property type="entry name" value="NHR-like_dom_sf"/>
</dbReference>
<dbReference type="PANTHER" id="PTHR24081">
    <property type="entry name" value="NUCLEAR RECEPTOR SUBFAMILY 0 GROUP B"/>
    <property type="match status" value="1"/>
</dbReference>
<sequence>MASELDPVAGGPTALAGFQVAGPPANPCLCRVPHGTLHHGILYRILRRDDNTAENQEDQGREKDDERSNTADRSPVEQETEEMMDGGTRGEVIGDTSPQGCPLQLQRHEQQKQHLDFQHYLNCQHQRLNNEDLELHNARQQNHETHCHLDWRPGDDDHPHQTQERDDQSRRRGRQRCGCGVRRRVLLRSPQHTWRAASAVLLKTARFVRNLPAFGLLPGPERTILLTSAWAPLFLLGLAQERVSVDAAEEVSSGSTSLLRTLLTGQGAQSDSETDTNGTTSCGRLTMVDIQKIRAFLAKFWSMDISAKEYGYLKGIVLFNPDSPGLHCWPHVQTLQREAQRALSEACGERLRGGGAAGGRLARLLLTLAQLHSIRAEALAELFFRPVLGPVSIAEVLLDMLDAK</sequence>
<evidence type="ECO:0000256" key="4">
    <source>
        <dbReference type="ARBA" id="ARBA00022490"/>
    </source>
</evidence>
<dbReference type="InterPro" id="IPR001723">
    <property type="entry name" value="Nuclear_hrmn_rcpt"/>
</dbReference>
<evidence type="ECO:0000256" key="6">
    <source>
        <dbReference type="ARBA" id="ARBA00023015"/>
    </source>
</evidence>
<evidence type="ECO:0000256" key="3">
    <source>
        <dbReference type="ARBA" id="ARBA00006647"/>
    </source>
</evidence>
<dbReference type="AlphaFoldDB" id="A0A8C4QHN8"/>
<dbReference type="GO" id="GO:0003714">
    <property type="term" value="F:transcription corepressor activity"/>
    <property type="evidence" value="ECO:0007669"/>
    <property type="project" value="TreeGrafter"/>
</dbReference>
<reference evidence="12" key="1">
    <citation type="submission" date="2025-08" db="UniProtKB">
        <authorList>
            <consortium name="Ensembl"/>
        </authorList>
    </citation>
    <scope>IDENTIFICATION</scope>
</reference>
<dbReference type="GO" id="GO:0000122">
    <property type="term" value="P:negative regulation of transcription by RNA polymerase II"/>
    <property type="evidence" value="ECO:0007669"/>
    <property type="project" value="TreeGrafter"/>
</dbReference>
<keyword evidence="4" id="KW-0963">Cytoplasm</keyword>
<feature type="domain" description="NR LBD" evidence="11">
    <location>
        <begin position="131"/>
        <end position="404"/>
    </location>
</feature>
<evidence type="ECO:0000256" key="8">
    <source>
        <dbReference type="ARBA" id="ARBA00023170"/>
    </source>
</evidence>
<feature type="compositionally biased region" description="Basic and acidic residues" evidence="10">
    <location>
        <begin position="147"/>
        <end position="170"/>
    </location>
</feature>
<evidence type="ECO:0000256" key="1">
    <source>
        <dbReference type="ARBA" id="ARBA00004123"/>
    </source>
</evidence>
<evidence type="ECO:0000256" key="2">
    <source>
        <dbReference type="ARBA" id="ARBA00004496"/>
    </source>
</evidence>
<keyword evidence="7" id="KW-0804">Transcription</keyword>
<dbReference type="GeneTree" id="ENSGT00390000015719"/>
<keyword evidence="9" id="KW-0539">Nucleus</keyword>
<dbReference type="PANTHER" id="PTHR24081:SF8">
    <property type="entry name" value="NR LBD DOMAIN-CONTAINING PROTEIN"/>
    <property type="match status" value="1"/>
</dbReference>
<evidence type="ECO:0000313" key="12">
    <source>
        <dbReference type="Ensembl" id="ENSEBUP00000015649.1"/>
    </source>
</evidence>
<keyword evidence="5" id="KW-0678">Repressor</keyword>
<evidence type="ECO:0000256" key="5">
    <source>
        <dbReference type="ARBA" id="ARBA00022491"/>
    </source>
</evidence>
<dbReference type="SMART" id="SM00430">
    <property type="entry name" value="HOLI"/>
    <property type="match status" value="1"/>
</dbReference>
<feature type="compositionally biased region" description="Basic and acidic residues" evidence="10">
    <location>
        <begin position="58"/>
        <end position="76"/>
    </location>
</feature>
<evidence type="ECO:0000259" key="11">
    <source>
        <dbReference type="PROSITE" id="PS51843"/>
    </source>
</evidence>
<evidence type="ECO:0000256" key="7">
    <source>
        <dbReference type="ARBA" id="ARBA00023163"/>
    </source>
</evidence>
<dbReference type="Pfam" id="PF00104">
    <property type="entry name" value="Hormone_recep"/>
    <property type="match status" value="1"/>
</dbReference>
<dbReference type="Ensembl" id="ENSEBUT00000016226.1">
    <property type="protein sequence ID" value="ENSEBUP00000015649.1"/>
    <property type="gene ID" value="ENSEBUG00000009860.1"/>
</dbReference>
<feature type="region of interest" description="Disordered" evidence="10">
    <location>
        <begin position="147"/>
        <end position="175"/>
    </location>
</feature>
<dbReference type="PRINTS" id="PR00398">
    <property type="entry name" value="STRDHORMONER"/>
</dbReference>
<dbReference type="Gene3D" id="1.10.565.10">
    <property type="entry name" value="Retinoid X Receptor"/>
    <property type="match status" value="1"/>
</dbReference>
<dbReference type="GO" id="GO:0005737">
    <property type="term" value="C:cytoplasm"/>
    <property type="evidence" value="ECO:0007669"/>
    <property type="project" value="UniProtKB-SubCell"/>
</dbReference>
<evidence type="ECO:0000256" key="9">
    <source>
        <dbReference type="ARBA" id="ARBA00023242"/>
    </source>
</evidence>
<dbReference type="SUPFAM" id="SSF48508">
    <property type="entry name" value="Nuclear receptor ligand-binding domain"/>
    <property type="match status" value="1"/>
</dbReference>
<dbReference type="InterPro" id="IPR033544">
    <property type="entry name" value="NR0B1/2"/>
</dbReference>
<keyword evidence="13" id="KW-1185">Reference proteome</keyword>
<comment type="subcellular location">
    <subcellularLocation>
        <location evidence="2">Cytoplasm</location>
    </subcellularLocation>
    <subcellularLocation>
        <location evidence="1">Nucleus</location>
    </subcellularLocation>
</comment>
<organism evidence="12 13">
    <name type="scientific">Eptatretus burgeri</name>
    <name type="common">Inshore hagfish</name>
    <dbReference type="NCBI Taxonomy" id="7764"/>
    <lineage>
        <taxon>Eukaryota</taxon>
        <taxon>Metazoa</taxon>
        <taxon>Chordata</taxon>
        <taxon>Craniata</taxon>
        <taxon>Vertebrata</taxon>
        <taxon>Cyclostomata</taxon>
        <taxon>Myxini</taxon>
        <taxon>Myxiniformes</taxon>
        <taxon>Myxinidae</taxon>
        <taxon>Eptatretinae</taxon>
        <taxon>Eptatretus</taxon>
    </lineage>
</organism>
<evidence type="ECO:0000313" key="13">
    <source>
        <dbReference type="Proteomes" id="UP000694388"/>
    </source>
</evidence>
<dbReference type="InterPro" id="IPR000536">
    <property type="entry name" value="Nucl_hrmn_rcpt_lig-bd"/>
</dbReference>
<protein>
    <recommendedName>
        <fullName evidence="11">NR LBD domain-containing protein</fullName>
    </recommendedName>
</protein>
<comment type="similarity">
    <text evidence="3">Belongs to the nuclear hormone receptor family. NR0 subfamily.</text>
</comment>
<reference evidence="12" key="2">
    <citation type="submission" date="2025-09" db="UniProtKB">
        <authorList>
            <consortium name="Ensembl"/>
        </authorList>
    </citation>
    <scope>IDENTIFICATION</scope>
</reference>
<name>A0A8C4QHN8_EPTBU</name>
<feature type="region of interest" description="Disordered" evidence="10">
    <location>
        <begin position="50"/>
        <end position="102"/>
    </location>
</feature>
<dbReference type="Proteomes" id="UP000694388">
    <property type="component" value="Unplaced"/>
</dbReference>
<dbReference type="GO" id="GO:0005634">
    <property type="term" value="C:nucleus"/>
    <property type="evidence" value="ECO:0007669"/>
    <property type="project" value="UniProtKB-SubCell"/>
</dbReference>
<keyword evidence="6" id="KW-0805">Transcription regulation</keyword>